<dbReference type="SMART" id="SM00494">
    <property type="entry name" value="ChtBD2"/>
    <property type="match status" value="2"/>
</dbReference>
<dbReference type="GO" id="GO:0005576">
    <property type="term" value="C:extracellular region"/>
    <property type="evidence" value="ECO:0007669"/>
    <property type="project" value="InterPro"/>
</dbReference>
<feature type="non-terminal residue" evidence="3">
    <location>
        <position position="1"/>
    </location>
</feature>
<feature type="compositionally biased region" description="Low complexity" evidence="1">
    <location>
        <begin position="282"/>
        <end position="303"/>
    </location>
</feature>
<keyword evidence="4" id="KW-1185">Reference proteome</keyword>
<dbReference type="Proteomes" id="UP000759131">
    <property type="component" value="Unassembled WGS sequence"/>
</dbReference>
<dbReference type="EMBL" id="OC867532">
    <property type="protein sequence ID" value="CAD7633567.1"/>
    <property type="molecule type" value="Genomic_DNA"/>
</dbReference>
<dbReference type="Gene3D" id="2.170.140.10">
    <property type="entry name" value="Chitin binding domain"/>
    <property type="match status" value="2"/>
</dbReference>
<reference evidence="3" key="1">
    <citation type="submission" date="2020-11" db="EMBL/GenBank/DDBJ databases">
        <authorList>
            <person name="Tran Van P."/>
        </authorList>
    </citation>
    <scope>NUCLEOTIDE SEQUENCE</scope>
</reference>
<feature type="compositionally biased region" description="Low complexity" evidence="1">
    <location>
        <begin position="375"/>
        <end position="399"/>
    </location>
</feature>
<feature type="compositionally biased region" description="Basic and acidic residues" evidence="1">
    <location>
        <begin position="272"/>
        <end position="281"/>
    </location>
</feature>
<dbReference type="Pfam" id="PF01607">
    <property type="entry name" value="CBM_14"/>
    <property type="match status" value="2"/>
</dbReference>
<feature type="compositionally biased region" description="Polar residues" evidence="1">
    <location>
        <begin position="585"/>
        <end position="602"/>
    </location>
</feature>
<name>A0A7R9Q638_9ACAR</name>
<dbReference type="InterPro" id="IPR036508">
    <property type="entry name" value="Chitin-bd_dom_sf"/>
</dbReference>
<proteinExistence type="predicted"/>
<feature type="region of interest" description="Disordered" evidence="1">
    <location>
        <begin position="60"/>
        <end position="438"/>
    </location>
</feature>
<dbReference type="PROSITE" id="PS50940">
    <property type="entry name" value="CHIT_BIND_II"/>
    <property type="match status" value="2"/>
</dbReference>
<evidence type="ECO:0000313" key="4">
    <source>
        <dbReference type="Proteomes" id="UP000759131"/>
    </source>
</evidence>
<feature type="region of interest" description="Disordered" evidence="1">
    <location>
        <begin position="486"/>
        <end position="616"/>
    </location>
</feature>
<sequence length="616" mass="67133">MNTLCRSEGFFRDPKDCVQFYRCVGDETAGGYRLYRFACPAGTVFDERISVCNWPHSAPPCDTQQQQHSQYAGARQPAPPASHQTDPYDSAQPVASGQYDSQRQPVARDRPNQYDYQPQASAGDQPVDQPYASAQVSPRDEWPADEQPVHSRVLYDDAEPAEPAQAPASRRPSRSRTTARPAAKPQAQPSEDEHGEAPTSSQSDKFPHVRPRDPSRYFSPAPQSPTDDDWGPHDSQQMPGADDKDQQELQPRHEQISQQTDEQQKGDNNGAEDQRQEDNKSASRSPPSKSATKAPKTTAPKTTAKPKAKSSKKPDQKSKAPVKSKPTPSPPKKTKTAPKKPQQRQQTTTTTATTSSPTTTALTSESDDNEDQKQTDSTATTTEPSAAETTEPDAEAVTTEPKESDTDESDTESQKISQQKDTDDDVPPPADDDCQCSPVKRLFQCRTSGSFRDPKNCHTFYKCTETDDGFTADQYDCSAGLAFDEESGKCVKESDTTACPKKSKGSGGDSKTSGPSDQIKDRPRFTPRPTSTTPKKPTTKDLTTTEATDEDQTASSIAPEDDSSTASETTTTAADEESSTKPSDETTTTAADKSDSKTSGPSDQIKDRPRFTPRPT</sequence>
<feature type="domain" description="Chitin-binding type-2" evidence="2">
    <location>
        <begin position="2"/>
        <end position="63"/>
    </location>
</feature>
<dbReference type="SUPFAM" id="SSF57625">
    <property type="entry name" value="Invertebrate chitin-binding proteins"/>
    <property type="match status" value="2"/>
</dbReference>
<feature type="compositionally biased region" description="Basic residues" evidence="1">
    <location>
        <begin position="332"/>
        <end position="342"/>
    </location>
</feature>
<feature type="compositionally biased region" description="Basic and acidic residues" evidence="1">
    <location>
        <begin position="138"/>
        <end position="155"/>
    </location>
</feature>
<feature type="compositionally biased region" description="Low complexity" evidence="1">
    <location>
        <begin position="527"/>
        <end position="546"/>
    </location>
</feature>
<dbReference type="AlphaFoldDB" id="A0A7R9Q638"/>
<feature type="compositionally biased region" description="Basic and acidic residues" evidence="1">
    <location>
        <begin position="486"/>
        <end position="495"/>
    </location>
</feature>
<feature type="compositionally biased region" description="Polar residues" evidence="1">
    <location>
        <begin position="82"/>
        <end position="104"/>
    </location>
</feature>
<feature type="compositionally biased region" description="Acidic residues" evidence="1">
    <location>
        <begin position="422"/>
        <end position="434"/>
    </location>
</feature>
<evidence type="ECO:0000256" key="1">
    <source>
        <dbReference type="SAM" id="MobiDB-lite"/>
    </source>
</evidence>
<feature type="compositionally biased region" description="Low complexity" evidence="1">
    <location>
        <begin position="161"/>
        <end position="183"/>
    </location>
</feature>
<feature type="compositionally biased region" description="Low complexity" evidence="1">
    <location>
        <begin position="564"/>
        <end position="573"/>
    </location>
</feature>
<evidence type="ECO:0000259" key="2">
    <source>
        <dbReference type="PROSITE" id="PS50940"/>
    </source>
</evidence>
<feature type="compositionally biased region" description="Basic and acidic residues" evidence="1">
    <location>
        <begin position="205"/>
        <end position="215"/>
    </location>
</feature>
<protein>
    <recommendedName>
        <fullName evidence="2">Chitin-binding type-2 domain-containing protein</fullName>
    </recommendedName>
</protein>
<dbReference type="GO" id="GO:0008061">
    <property type="term" value="F:chitin binding"/>
    <property type="evidence" value="ECO:0007669"/>
    <property type="project" value="InterPro"/>
</dbReference>
<dbReference type="InterPro" id="IPR002557">
    <property type="entry name" value="Chitin-bd_dom"/>
</dbReference>
<feature type="domain" description="Chitin-binding type-2" evidence="2">
    <location>
        <begin position="442"/>
        <end position="501"/>
    </location>
</feature>
<dbReference type="OrthoDB" id="6020543at2759"/>
<gene>
    <name evidence="3" type="ORF">OSB1V03_LOCUS13964</name>
</gene>
<feature type="compositionally biased region" description="Low complexity" evidence="1">
    <location>
        <begin position="343"/>
        <end position="364"/>
    </location>
</feature>
<evidence type="ECO:0000313" key="3">
    <source>
        <dbReference type="EMBL" id="CAD7633567.1"/>
    </source>
</evidence>
<feature type="compositionally biased region" description="Basic and acidic residues" evidence="1">
    <location>
        <begin position="241"/>
        <end position="255"/>
    </location>
</feature>
<dbReference type="EMBL" id="CAJPIZ010012957">
    <property type="protein sequence ID" value="CAG2113997.1"/>
    <property type="molecule type" value="Genomic_DNA"/>
</dbReference>
<accession>A0A7R9Q638</accession>
<organism evidence="3">
    <name type="scientific">Medioppia subpectinata</name>
    <dbReference type="NCBI Taxonomy" id="1979941"/>
    <lineage>
        <taxon>Eukaryota</taxon>
        <taxon>Metazoa</taxon>
        <taxon>Ecdysozoa</taxon>
        <taxon>Arthropoda</taxon>
        <taxon>Chelicerata</taxon>
        <taxon>Arachnida</taxon>
        <taxon>Acari</taxon>
        <taxon>Acariformes</taxon>
        <taxon>Sarcoptiformes</taxon>
        <taxon>Oribatida</taxon>
        <taxon>Brachypylina</taxon>
        <taxon>Oppioidea</taxon>
        <taxon>Oppiidae</taxon>
        <taxon>Medioppia</taxon>
    </lineage>
</organism>